<keyword evidence="3" id="KW-1185">Reference proteome</keyword>
<gene>
    <name evidence="2" type="ORF">MARPO_0019s0010</name>
</gene>
<dbReference type="Proteomes" id="UP000244005">
    <property type="component" value="Unassembled WGS sequence"/>
</dbReference>
<sequence>MVRKSLYYTGDPLTLISGRSARLDSPPDGSRTSVGSISLSLALRERISQPAITGHLRSLASAADGTQKSFCPGNGAPKEPQRGPDSRVQSTHCYTAEGDRSIRRKKRRGARTQSQKESESSRAGQARPVHNRTECTRGGWW</sequence>
<protein>
    <submittedName>
        <fullName evidence="2">Uncharacterized protein</fullName>
    </submittedName>
</protein>
<evidence type="ECO:0000313" key="2">
    <source>
        <dbReference type="EMBL" id="PTQ44568.1"/>
    </source>
</evidence>
<proteinExistence type="predicted"/>
<dbReference type="EMBL" id="KZ772691">
    <property type="protein sequence ID" value="PTQ44568.1"/>
    <property type="molecule type" value="Genomic_DNA"/>
</dbReference>
<name>A0A2R6XEP2_MARPO</name>
<accession>A0A2R6XEP2</accession>
<evidence type="ECO:0000313" key="3">
    <source>
        <dbReference type="Proteomes" id="UP000244005"/>
    </source>
</evidence>
<reference evidence="3" key="1">
    <citation type="journal article" date="2017" name="Cell">
        <title>Insights into land plant evolution garnered from the Marchantia polymorpha genome.</title>
        <authorList>
            <person name="Bowman J.L."/>
            <person name="Kohchi T."/>
            <person name="Yamato K.T."/>
            <person name="Jenkins J."/>
            <person name="Shu S."/>
            <person name="Ishizaki K."/>
            <person name="Yamaoka S."/>
            <person name="Nishihama R."/>
            <person name="Nakamura Y."/>
            <person name="Berger F."/>
            <person name="Adam C."/>
            <person name="Aki S.S."/>
            <person name="Althoff F."/>
            <person name="Araki T."/>
            <person name="Arteaga-Vazquez M.A."/>
            <person name="Balasubrmanian S."/>
            <person name="Barry K."/>
            <person name="Bauer D."/>
            <person name="Boehm C.R."/>
            <person name="Briginshaw L."/>
            <person name="Caballero-Perez J."/>
            <person name="Catarino B."/>
            <person name="Chen F."/>
            <person name="Chiyoda S."/>
            <person name="Chovatia M."/>
            <person name="Davies K.M."/>
            <person name="Delmans M."/>
            <person name="Demura T."/>
            <person name="Dierschke T."/>
            <person name="Dolan L."/>
            <person name="Dorantes-Acosta A.E."/>
            <person name="Eklund D.M."/>
            <person name="Florent S.N."/>
            <person name="Flores-Sandoval E."/>
            <person name="Fujiyama A."/>
            <person name="Fukuzawa H."/>
            <person name="Galik B."/>
            <person name="Grimanelli D."/>
            <person name="Grimwood J."/>
            <person name="Grossniklaus U."/>
            <person name="Hamada T."/>
            <person name="Haseloff J."/>
            <person name="Hetherington A.J."/>
            <person name="Higo A."/>
            <person name="Hirakawa Y."/>
            <person name="Hundley H.N."/>
            <person name="Ikeda Y."/>
            <person name="Inoue K."/>
            <person name="Inoue S.I."/>
            <person name="Ishida S."/>
            <person name="Jia Q."/>
            <person name="Kakita M."/>
            <person name="Kanazawa T."/>
            <person name="Kawai Y."/>
            <person name="Kawashima T."/>
            <person name="Kennedy M."/>
            <person name="Kinose K."/>
            <person name="Kinoshita T."/>
            <person name="Kohara Y."/>
            <person name="Koide E."/>
            <person name="Komatsu K."/>
            <person name="Kopischke S."/>
            <person name="Kubo M."/>
            <person name="Kyozuka J."/>
            <person name="Lagercrantz U."/>
            <person name="Lin S.S."/>
            <person name="Lindquist E."/>
            <person name="Lipzen A.M."/>
            <person name="Lu C.W."/>
            <person name="De Luna E."/>
            <person name="Martienssen R.A."/>
            <person name="Minamino N."/>
            <person name="Mizutani M."/>
            <person name="Mizutani M."/>
            <person name="Mochizuki N."/>
            <person name="Monte I."/>
            <person name="Mosher R."/>
            <person name="Nagasaki H."/>
            <person name="Nakagami H."/>
            <person name="Naramoto S."/>
            <person name="Nishitani K."/>
            <person name="Ohtani M."/>
            <person name="Okamoto T."/>
            <person name="Okumura M."/>
            <person name="Phillips J."/>
            <person name="Pollak B."/>
            <person name="Reinders A."/>
            <person name="Rovekamp M."/>
            <person name="Sano R."/>
            <person name="Sawa S."/>
            <person name="Schmid M.W."/>
            <person name="Shirakawa M."/>
            <person name="Solano R."/>
            <person name="Spunde A."/>
            <person name="Suetsugu N."/>
            <person name="Sugano S."/>
            <person name="Sugiyama A."/>
            <person name="Sun R."/>
            <person name="Suzuki Y."/>
            <person name="Takenaka M."/>
            <person name="Takezawa D."/>
            <person name="Tomogane H."/>
            <person name="Tsuzuki M."/>
            <person name="Ueda T."/>
            <person name="Umeda M."/>
            <person name="Ward J.M."/>
            <person name="Watanabe Y."/>
            <person name="Yazaki K."/>
            <person name="Yokoyama R."/>
            <person name="Yoshitake Y."/>
            <person name="Yotsui I."/>
            <person name="Zachgo S."/>
            <person name="Schmutz J."/>
        </authorList>
    </citation>
    <scope>NUCLEOTIDE SEQUENCE [LARGE SCALE GENOMIC DNA]</scope>
    <source>
        <strain evidence="3">Tak-1</strain>
    </source>
</reference>
<evidence type="ECO:0000256" key="1">
    <source>
        <dbReference type="SAM" id="MobiDB-lite"/>
    </source>
</evidence>
<dbReference type="AlphaFoldDB" id="A0A2R6XEP2"/>
<dbReference type="Gramene" id="Mp1g12400.1">
    <property type="protein sequence ID" value="Mp1g12400.1.cds1"/>
    <property type="gene ID" value="Mp1g12400"/>
</dbReference>
<organism evidence="2 3">
    <name type="scientific">Marchantia polymorpha</name>
    <name type="common">Common liverwort</name>
    <name type="synonym">Marchantia aquatica</name>
    <dbReference type="NCBI Taxonomy" id="3197"/>
    <lineage>
        <taxon>Eukaryota</taxon>
        <taxon>Viridiplantae</taxon>
        <taxon>Streptophyta</taxon>
        <taxon>Embryophyta</taxon>
        <taxon>Marchantiophyta</taxon>
        <taxon>Marchantiopsida</taxon>
        <taxon>Marchantiidae</taxon>
        <taxon>Marchantiales</taxon>
        <taxon>Marchantiaceae</taxon>
        <taxon>Marchantia</taxon>
    </lineage>
</organism>
<feature type="region of interest" description="Disordered" evidence="1">
    <location>
        <begin position="64"/>
        <end position="141"/>
    </location>
</feature>